<comment type="caution">
    <text evidence="2">The sequence shown here is derived from an EMBL/GenBank/DDBJ whole genome shotgun (WGS) entry which is preliminary data.</text>
</comment>
<accession>A0A1I6AFH4</accession>
<feature type="domain" description="HTH merR-type" evidence="1">
    <location>
        <begin position="1"/>
        <end position="55"/>
    </location>
</feature>
<reference evidence="2 3" key="1">
    <citation type="submission" date="2016-10" db="EMBL/GenBank/DDBJ databases">
        <authorList>
            <person name="Varghese N."/>
            <person name="Submissions S."/>
        </authorList>
    </citation>
    <scope>NUCLEOTIDE SEQUENCE [LARGE SCALE GENOMIC DNA]</scope>
    <source>
        <strain evidence="2 3">DSM 13796</strain>
    </source>
</reference>
<dbReference type="GeneID" id="97009750"/>
<evidence type="ECO:0000313" key="3">
    <source>
        <dbReference type="Proteomes" id="UP000182762"/>
    </source>
</evidence>
<keyword evidence="3" id="KW-1185">Reference proteome</keyword>
<dbReference type="EMBL" id="FOXX01000006">
    <property type="protein sequence ID" value="SFQ67449.1"/>
    <property type="molecule type" value="Genomic_DNA"/>
</dbReference>
<dbReference type="SUPFAM" id="SSF46955">
    <property type="entry name" value="Putative DNA-binding domain"/>
    <property type="match status" value="1"/>
</dbReference>
<evidence type="ECO:0000259" key="1">
    <source>
        <dbReference type="PROSITE" id="PS50937"/>
    </source>
</evidence>
<dbReference type="Proteomes" id="UP000182762">
    <property type="component" value="Unassembled WGS sequence"/>
</dbReference>
<evidence type="ECO:0000313" key="2">
    <source>
        <dbReference type="EMBL" id="SFQ67449.1"/>
    </source>
</evidence>
<sequence length="91" mass="10836">MYSIGKAASLRGTSVKTIRYYSKIKLLEPSFIHNVTGDRYYSYKELEKLQYILVLNLFYRFSTKLLLLKRRPINDYSLFRCPAPYTIHSRC</sequence>
<gene>
    <name evidence="2" type="ORF">SAMN02745910_02693</name>
</gene>
<name>A0A1I6AFH4_9BACI</name>
<dbReference type="Gene3D" id="1.10.1660.10">
    <property type="match status" value="1"/>
</dbReference>
<proteinExistence type="predicted"/>
<organism evidence="2 3">
    <name type="scientific">Priestia endophytica DSM 13796</name>
    <dbReference type="NCBI Taxonomy" id="1121089"/>
    <lineage>
        <taxon>Bacteria</taxon>
        <taxon>Bacillati</taxon>
        <taxon>Bacillota</taxon>
        <taxon>Bacilli</taxon>
        <taxon>Bacillales</taxon>
        <taxon>Bacillaceae</taxon>
        <taxon>Priestia</taxon>
    </lineage>
</organism>
<dbReference type="InterPro" id="IPR009061">
    <property type="entry name" value="DNA-bd_dom_put_sf"/>
</dbReference>
<dbReference type="SMART" id="SM00422">
    <property type="entry name" value="HTH_MERR"/>
    <property type="match status" value="1"/>
</dbReference>
<dbReference type="PROSITE" id="PS50937">
    <property type="entry name" value="HTH_MERR_2"/>
    <property type="match status" value="1"/>
</dbReference>
<protein>
    <submittedName>
        <fullName evidence="2">MerR HTH family regulatory protein</fullName>
    </submittedName>
</protein>
<dbReference type="RefSeq" id="WP_074842826.1">
    <property type="nucleotide sequence ID" value="NZ_FOXX01000006.1"/>
</dbReference>
<dbReference type="Pfam" id="PF13411">
    <property type="entry name" value="MerR_1"/>
    <property type="match status" value="1"/>
</dbReference>
<dbReference type="InterPro" id="IPR000551">
    <property type="entry name" value="MerR-type_HTH_dom"/>
</dbReference>